<feature type="compositionally biased region" description="Polar residues" evidence="1">
    <location>
        <begin position="1"/>
        <end position="17"/>
    </location>
</feature>
<dbReference type="EMBL" id="JACMSC010000004">
    <property type="protein sequence ID" value="KAG6525202.1"/>
    <property type="molecule type" value="Genomic_DNA"/>
</dbReference>
<dbReference type="AlphaFoldDB" id="A0A8J5I174"/>
<gene>
    <name evidence="2" type="ORF">ZIOFF_015154</name>
</gene>
<feature type="region of interest" description="Disordered" evidence="1">
    <location>
        <begin position="1"/>
        <end position="22"/>
    </location>
</feature>
<sequence length="109" mass="12631">METANSKSGERPATSSPCWKKKEPDAGFLDDVKDHLGQFVSTSMDQHRICLKKSIRGISDYVKLRKQRKIIDTYFLKLQYIGQEGRNIEWCFLLGCSMRKGRSEVHFET</sequence>
<organism evidence="2 3">
    <name type="scientific">Zingiber officinale</name>
    <name type="common">Ginger</name>
    <name type="synonym">Amomum zingiber</name>
    <dbReference type="NCBI Taxonomy" id="94328"/>
    <lineage>
        <taxon>Eukaryota</taxon>
        <taxon>Viridiplantae</taxon>
        <taxon>Streptophyta</taxon>
        <taxon>Embryophyta</taxon>
        <taxon>Tracheophyta</taxon>
        <taxon>Spermatophyta</taxon>
        <taxon>Magnoliopsida</taxon>
        <taxon>Liliopsida</taxon>
        <taxon>Zingiberales</taxon>
        <taxon>Zingiberaceae</taxon>
        <taxon>Zingiber</taxon>
    </lineage>
</organism>
<evidence type="ECO:0000256" key="1">
    <source>
        <dbReference type="SAM" id="MobiDB-lite"/>
    </source>
</evidence>
<accession>A0A8J5I174</accession>
<dbReference type="PANTHER" id="PTHR33622">
    <property type="entry name" value="OS03G0724500 PROTEIN"/>
    <property type="match status" value="1"/>
</dbReference>
<evidence type="ECO:0000313" key="2">
    <source>
        <dbReference type="EMBL" id="KAG6525202.1"/>
    </source>
</evidence>
<reference evidence="2 3" key="1">
    <citation type="submission" date="2020-08" db="EMBL/GenBank/DDBJ databases">
        <title>Plant Genome Project.</title>
        <authorList>
            <person name="Zhang R.-G."/>
        </authorList>
    </citation>
    <scope>NUCLEOTIDE SEQUENCE [LARGE SCALE GENOMIC DNA]</scope>
    <source>
        <tissue evidence="2">Rhizome</tissue>
    </source>
</reference>
<protein>
    <submittedName>
        <fullName evidence="2">Uncharacterized protein</fullName>
    </submittedName>
</protein>
<comment type="caution">
    <text evidence="2">The sequence shown here is derived from an EMBL/GenBank/DDBJ whole genome shotgun (WGS) entry which is preliminary data.</text>
</comment>
<proteinExistence type="predicted"/>
<dbReference type="Proteomes" id="UP000734854">
    <property type="component" value="Unassembled WGS sequence"/>
</dbReference>
<dbReference type="PANTHER" id="PTHR33622:SF10">
    <property type="entry name" value="MARKER FOR OXIDATIVE STRESS RESPONSE PROTEIN"/>
    <property type="match status" value="1"/>
</dbReference>
<evidence type="ECO:0000313" key="3">
    <source>
        <dbReference type="Proteomes" id="UP000734854"/>
    </source>
</evidence>
<name>A0A8J5I174_ZINOF</name>
<keyword evidence="3" id="KW-1185">Reference proteome</keyword>